<sequence>MTGERSRFSRAVESFEETFIAVALGLMTLITFANVVARYVFNDNILWALEVTVVLFAWLVLVGASYGVKKTFHIGVDVVINILPPPLKKLAALLTVIACLAFSILLLKGAWDYWYPFATDRVWMETNDIPMPDFLRFIEPLLNEGEAYEKLPRFIPYFALPLGMALLVFRFIQAGFQVLMGTRDSLIASHEVEEMLEEAVDAHADGHHHNADRALKQMQDKQNKGA</sequence>
<reference evidence="11 12" key="1">
    <citation type="submission" date="2020-02" db="EMBL/GenBank/DDBJ databases">
        <title>Nitrogenibacter mangrovi gen. nov., sp. nov. isolated from mangrove sediment, a denitrifying betaproteobacterium.</title>
        <authorList>
            <person name="Liao H."/>
            <person name="Tian Y."/>
        </authorList>
    </citation>
    <scope>NUCLEOTIDE SEQUENCE [LARGE SCALE GENOMIC DNA]</scope>
    <source>
        <strain evidence="11 12">M9-3-2</strain>
    </source>
</reference>
<keyword evidence="3" id="KW-1003">Cell membrane</keyword>
<feature type="domain" description="Tripartite ATP-independent periplasmic transporters DctQ component" evidence="10">
    <location>
        <begin position="27"/>
        <end position="176"/>
    </location>
</feature>
<evidence type="ECO:0000256" key="2">
    <source>
        <dbReference type="ARBA" id="ARBA00022448"/>
    </source>
</evidence>
<keyword evidence="4 9" id="KW-0997">Cell inner membrane</keyword>
<dbReference type="EMBL" id="CP048836">
    <property type="protein sequence ID" value="QID18607.1"/>
    <property type="molecule type" value="Genomic_DNA"/>
</dbReference>
<evidence type="ECO:0000313" key="12">
    <source>
        <dbReference type="Proteomes" id="UP000501991"/>
    </source>
</evidence>
<comment type="function">
    <text evidence="9">Part of the tripartite ATP-independent periplasmic (TRAP) transport system.</text>
</comment>
<dbReference type="Proteomes" id="UP000501991">
    <property type="component" value="Chromosome"/>
</dbReference>
<evidence type="ECO:0000256" key="8">
    <source>
        <dbReference type="ARBA" id="ARBA00038436"/>
    </source>
</evidence>
<dbReference type="PANTHER" id="PTHR35011:SF2">
    <property type="entry name" value="2,3-DIKETO-L-GULONATE TRAP TRANSPORTER SMALL PERMEASE PROTEIN YIAM"/>
    <property type="match status" value="1"/>
</dbReference>
<keyword evidence="12" id="KW-1185">Reference proteome</keyword>
<gene>
    <name evidence="11" type="ORF">G3580_13825</name>
</gene>
<name>A0A6C1B564_9RHOO</name>
<evidence type="ECO:0000256" key="5">
    <source>
        <dbReference type="ARBA" id="ARBA00022692"/>
    </source>
</evidence>
<evidence type="ECO:0000256" key="1">
    <source>
        <dbReference type="ARBA" id="ARBA00004429"/>
    </source>
</evidence>
<dbReference type="KEGG" id="azq:G3580_13825"/>
<keyword evidence="2 9" id="KW-0813">Transport</keyword>
<dbReference type="InterPro" id="IPR007387">
    <property type="entry name" value="TRAP_DctQ"/>
</dbReference>
<dbReference type="GO" id="GO:0015740">
    <property type="term" value="P:C4-dicarboxylate transport"/>
    <property type="evidence" value="ECO:0007669"/>
    <property type="project" value="TreeGrafter"/>
</dbReference>
<dbReference type="AlphaFoldDB" id="A0A6C1B564"/>
<comment type="subunit">
    <text evidence="9">The complex comprises the extracytoplasmic solute receptor protein and the two transmembrane proteins.</text>
</comment>
<protein>
    <recommendedName>
        <fullName evidence="9">TRAP transporter small permease protein</fullName>
    </recommendedName>
</protein>
<dbReference type="RefSeq" id="WP_173766420.1">
    <property type="nucleotide sequence ID" value="NZ_CP048836.1"/>
</dbReference>
<comment type="subcellular location">
    <subcellularLocation>
        <location evidence="1 9">Cell inner membrane</location>
        <topology evidence="1 9">Multi-pass membrane protein</topology>
    </subcellularLocation>
</comment>
<feature type="transmembrane region" description="Helical" evidence="9">
    <location>
        <begin position="90"/>
        <end position="111"/>
    </location>
</feature>
<evidence type="ECO:0000256" key="9">
    <source>
        <dbReference type="RuleBase" id="RU369079"/>
    </source>
</evidence>
<evidence type="ECO:0000259" key="10">
    <source>
        <dbReference type="Pfam" id="PF04290"/>
    </source>
</evidence>
<evidence type="ECO:0000256" key="4">
    <source>
        <dbReference type="ARBA" id="ARBA00022519"/>
    </source>
</evidence>
<evidence type="ECO:0000256" key="7">
    <source>
        <dbReference type="ARBA" id="ARBA00023136"/>
    </source>
</evidence>
<dbReference type="GO" id="GO:0005886">
    <property type="term" value="C:plasma membrane"/>
    <property type="evidence" value="ECO:0007669"/>
    <property type="project" value="UniProtKB-SubCell"/>
</dbReference>
<dbReference type="GO" id="GO:0022857">
    <property type="term" value="F:transmembrane transporter activity"/>
    <property type="evidence" value="ECO:0007669"/>
    <property type="project" value="UniProtKB-UniRule"/>
</dbReference>
<evidence type="ECO:0000256" key="3">
    <source>
        <dbReference type="ARBA" id="ARBA00022475"/>
    </source>
</evidence>
<keyword evidence="7 9" id="KW-0472">Membrane</keyword>
<evidence type="ECO:0000313" key="11">
    <source>
        <dbReference type="EMBL" id="QID18607.1"/>
    </source>
</evidence>
<dbReference type="PANTHER" id="PTHR35011">
    <property type="entry name" value="2,3-DIKETO-L-GULONATE TRAP TRANSPORTER SMALL PERMEASE PROTEIN YIAM"/>
    <property type="match status" value="1"/>
</dbReference>
<proteinExistence type="inferred from homology"/>
<evidence type="ECO:0000256" key="6">
    <source>
        <dbReference type="ARBA" id="ARBA00022989"/>
    </source>
</evidence>
<comment type="similarity">
    <text evidence="8 9">Belongs to the TRAP transporter small permease family.</text>
</comment>
<keyword evidence="5 9" id="KW-0812">Transmembrane</keyword>
<feature type="transmembrane region" description="Helical" evidence="9">
    <location>
        <begin position="154"/>
        <end position="172"/>
    </location>
</feature>
<organism evidence="11 12">
    <name type="scientific">Nitrogeniibacter mangrovi</name>
    <dbReference type="NCBI Taxonomy" id="2016596"/>
    <lineage>
        <taxon>Bacteria</taxon>
        <taxon>Pseudomonadati</taxon>
        <taxon>Pseudomonadota</taxon>
        <taxon>Betaproteobacteria</taxon>
        <taxon>Rhodocyclales</taxon>
        <taxon>Zoogloeaceae</taxon>
        <taxon>Nitrogeniibacter</taxon>
    </lineage>
</organism>
<keyword evidence="6 9" id="KW-1133">Transmembrane helix</keyword>
<accession>A0A6C1B564</accession>
<dbReference type="Pfam" id="PF04290">
    <property type="entry name" value="DctQ"/>
    <property type="match status" value="1"/>
</dbReference>
<feature type="transmembrane region" description="Helical" evidence="9">
    <location>
        <begin position="20"/>
        <end position="41"/>
    </location>
</feature>
<feature type="transmembrane region" description="Helical" evidence="9">
    <location>
        <begin position="47"/>
        <end position="69"/>
    </location>
</feature>
<dbReference type="InterPro" id="IPR055348">
    <property type="entry name" value="DctQ"/>
</dbReference>